<name>A0A918KTG4_9ACTN</name>
<gene>
    <name evidence="3" type="ORF">GCM10010358_32000</name>
</gene>
<keyword evidence="4" id="KW-1185">Reference proteome</keyword>
<protein>
    <submittedName>
        <fullName evidence="3">Alpha-amylase</fullName>
    </submittedName>
</protein>
<sequence length="559" mass="60779">MIRREPAASASVSASALIPVSFFFSFERPYMTSFGPVPAWLSDAVFYQIYPQSFADSDGDGIGDFGGIADRLDHLSWLGVNTVWLNPCFASPFRDAGYDVADYFTTAPRYGTDDDLAGLVDLAGRRGIRVLLDLVAGHTSDRHPWFLASADDPGDHRYIWAPQGRPDGFVASPGRRPGAYLPNFFDSQPALNFGYAREDPAEPWRQPVDAEGPRANRAALREIMDHWLRLGVAGFRVDMAASLVKDDPDRAGTCAIWTELRHWLDRAHPGAVLLSEWGDPEVSVPAGFHADFFLQFGGATNGLPLRSLWSNRTGTVDDAWDPLDCFFDASGKGSPRPFLDAWRRAAGRVGDGGHIALPTSNHDFSRLNCGPRTAEQLPAAFVFQLTWPTLPAIYYGDEIGMRYVPDLPDKEGSVLGPHYNRAGSRTPMQWGDGPNAGFSTAPADRLYLPLDPDPDRPTVAAQRADETSLLHLVRRLVALRTGAPELSPAGSVEVLHAGYPFVYVRGGRFLVVVNPQREPVRHAVDGVRTARTVEASGVTAAAGAVEAAGFGYGVFDLAG</sequence>
<dbReference type="AlphaFoldDB" id="A0A918KTG4"/>
<reference evidence="3" key="1">
    <citation type="journal article" date="2014" name="Int. J. Syst. Evol. Microbiol.">
        <title>Complete genome sequence of Corynebacterium casei LMG S-19264T (=DSM 44701T), isolated from a smear-ripened cheese.</title>
        <authorList>
            <consortium name="US DOE Joint Genome Institute (JGI-PGF)"/>
            <person name="Walter F."/>
            <person name="Albersmeier A."/>
            <person name="Kalinowski J."/>
            <person name="Ruckert C."/>
        </authorList>
    </citation>
    <scope>NUCLEOTIDE SEQUENCE</scope>
    <source>
        <strain evidence="3">JCM 4790</strain>
    </source>
</reference>
<evidence type="ECO:0000313" key="3">
    <source>
        <dbReference type="EMBL" id="GGX75353.1"/>
    </source>
</evidence>
<dbReference type="Gene3D" id="3.90.400.10">
    <property type="entry name" value="Oligo-1,6-glucosidase, Domain 2"/>
    <property type="match status" value="1"/>
</dbReference>
<proteinExistence type="inferred from homology"/>
<dbReference type="GO" id="GO:0009313">
    <property type="term" value="P:oligosaccharide catabolic process"/>
    <property type="evidence" value="ECO:0007669"/>
    <property type="project" value="TreeGrafter"/>
</dbReference>
<dbReference type="SUPFAM" id="SSF51445">
    <property type="entry name" value="(Trans)glycosidases"/>
    <property type="match status" value="1"/>
</dbReference>
<accession>A0A918KTG4</accession>
<comment type="caution">
    <text evidence="3">The sequence shown here is derived from an EMBL/GenBank/DDBJ whole genome shotgun (WGS) entry which is preliminary data.</text>
</comment>
<dbReference type="EMBL" id="BMVU01000013">
    <property type="protein sequence ID" value="GGX75353.1"/>
    <property type="molecule type" value="Genomic_DNA"/>
</dbReference>
<dbReference type="InterPro" id="IPR006047">
    <property type="entry name" value="GH13_cat_dom"/>
</dbReference>
<dbReference type="Gene3D" id="3.20.20.80">
    <property type="entry name" value="Glycosidases"/>
    <property type="match status" value="2"/>
</dbReference>
<evidence type="ECO:0000259" key="2">
    <source>
        <dbReference type="SMART" id="SM00642"/>
    </source>
</evidence>
<dbReference type="SMART" id="SM00642">
    <property type="entry name" value="Aamy"/>
    <property type="match status" value="1"/>
</dbReference>
<evidence type="ECO:0000313" key="4">
    <source>
        <dbReference type="Proteomes" id="UP000619244"/>
    </source>
</evidence>
<dbReference type="Pfam" id="PF00128">
    <property type="entry name" value="Alpha-amylase"/>
    <property type="match status" value="2"/>
</dbReference>
<comment type="similarity">
    <text evidence="1">Belongs to the glycosyl hydrolase 13 family.</text>
</comment>
<dbReference type="InterPro" id="IPR045857">
    <property type="entry name" value="O16G_dom_2"/>
</dbReference>
<reference evidence="3" key="2">
    <citation type="submission" date="2020-09" db="EMBL/GenBank/DDBJ databases">
        <authorList>
            <person name="Sun Q."/>
            <person name="Ohkuma M."/>
        </authorList>
    </citation>
    <scope>NUCLEOTIDE SEQUENCE</scope>
    <source>
        <strain evidence="3">JCM 4790</strain>
    </source>
</reference>
<evidence type="ECO:0000256" key="1">
    <source>
        <dbReference type="ARBA" id="ARBA00008061"/>
    </source>
</evidence>
<dbReference type="GO" id="GO:0004556">
    <property type="term" value="F:alpha-amylase activity"/>
    <property type="evidence" value="ECO:0007669"/>
    <property type="project" value="TreeGrafter"/>
</dbReference>
<dbReference type="InterPro" id="IPR017853">
    <property type="entry name" value="GH"/>
</dbReference>
<dbReference type="Proteomes" id="UP000619244">
    <property type="component" value="Unassembled WGS sequence"/>
</dbReference>
<feature type="domain" description="Glycosyl hydrolase family 13 catalytic" evidence="2">
    <location>
        <begin position="48"/>
        <end position="425"/>
    </location>
</feature>
<dbReference type="PANTHER" id="PTHR10357:SF179">
    <property type="entry name" value="NEUTRAL AND BASIC AMINO ACID TRANSPORT PROTEIN RBAT"/>
    <property type="match status" value="1"/>
</dbReference>
<organism evidence="3 4">
    <name type="scientific">Streptomyces minutiscleroticus</name>
    <dbReference type="NCBI Taxonomy" id="68238"/>
    <lineage>
        <taxon>Bacteria</taxon>
        <taxon>Bacillati</taxon>
        <taxon>Actinomycetota</taxon>
        <taxon>Actinomycetes</taxon>
        <taxon>Kitasatosporales</taxon>
        <taxon>Streptomycetaceae</taxon>
        <taxon>Streptomyces</taxon>
    </lineage>
</organism>
<dbReference type="PANTHER" id="PTHR10357">
    <property type="entry name" value="ALPHA-AMYLASE FAMILY MEMBER"/>
    <property type="match status" value="1"/>
</dbReference>